<protein>
    <submittedName>
        <fullName evidence="2">Uncharacterized protein</fullName>
    </submittedName>
</protein>
<reference evidence="2" key="1">
    <citation type="submission" date="2020-06" db="EMBL/GenBank/DDBJ databases">
        <title>Draft genome of Bugula neritina, a colonial animal packing powerful symbionts and potential medicines.</title>
        <authorList>
            <person name="Rayko M."/>
        </authorList>
    </citation>
    <scope>NUCLEOTIDE SEQUENCE [LARGE SCALE GENOMIC DNA]</scope>
    <source>
        <strain evidence="2">Kwan_BN1</strain>
    </source>
</reference>
<evidence type="ECO:0000256" key="1">
    <source>
        <dbReference type="SAM" id="MobiDB-lite"/>
    </source>
</evidence>
<feature type="compositionally biased region" description="Polar residues" evidence="1">
    <location>
        <begin position="197"/>
        <end position="218"/>
    </location>
</feature>
<feature type="region of interest" description="Disordered" evidence="1">
    <location>
        <begin position="191"/>
        <end position="218"/>
    </location>
</feature>
<proteinExistence type="predicted"/>
<accession>A0A7J7JZ73</accession>
<keyword evidence="3" id="KW-1185">Reference proteome</keyword>
<dbReference type="AlphaFoldDB" id="A0A7J7JZ73"/>
<dbReference type="EMBL" id="VXIV02001632">
    <property type="protein sequence ID" value="KAF6031233.1"/>
    <property type="molecule type" value="Genomic_DNA"/>
</dbReference>
<evidence type="ECO:0000313" key="3">
    <source>
        <dbReference type="Proteomes" id="UP000593567"/>
    </source>
</evidence>
<evidence type="ECO:0000313" key="2">
    <source>
        <dbReference type="EMBL" id="KAF6031233.1"/>
    </source>
</evidence>
<name>A0A7J7JZ73_BUGNE</name>
<gene>
    <name evidence="2" type="ORF">EB796_010469</name>
</gene>
<organism evidence="2 3">
    <name type="scientific">Bugula neritina</name>
    <name type="common">Brown bryozoan</name>
    <name type="synonym">Sertularia neritina</name>
    <dbReference type="NCBI Taxonomy" id="10212"/>
    <lineage>
        <taxon>Eukaryota</taxon>
        <taxon>Metazoa</taxon>
        <taxon>Spiralia</taxon>
        <taxon>Lophotrochozoa</taxon>
        <taxon>Bryozoa</taxon>
        <taxon>Gymnolaemata</taxon>
        <taxon>Cheilostomatida</taxon>
        <taxon>Flustrina</taxon>
        <taxon>Buguloidea</taxon>
        <taxon>Bugulidae</taxon>
        <taxon>Bugula</taxon>
    </lineage>
</organism>
<sequence length="218" mass="24513">MPYENGDHVYDAFQEDNLTALFSFQKEESDPHLMYQPLLYGEDHFIKSGPYCNSMETTCNVTHNFIAEKNATSFYHAKMINRAGSWLKTVDLLVEVQSDLEPLQWDYFSYNYSVTNNTICVMVEATGYPRPILYQLLNSSGQVLYSTRTLTAASFEVALESPTDLSLLVYNRLGEFIRKQITIPETSSAVSVTSASGSPTRMSTSLTSVASRTSAMRK</sequence>
<comment type="caution">
    <text evidence="2">The sequence shown here is derived from an EMBL/GenBank/DDBJ whole genome shotgun (WGS) entry which is preliminary data.</text>
</comment>
<dbReference type="Proteomes" id="UP000593567">
    <property type="component" value="Unassembled WGS sequence"/>
</dbReference>